<evidence type="ECO:0000313" key="1">
    <source>
        <dbReference type="EMBL" id="SVB95492.1"/>
    </source>
</evidence>
<dbReference type="SUPFAM" id="SSF101386">
    <property type="entry name" value="all-alpha NTP pyrophosphatases"/>
    <property type="match status" value="1"/>
</dbReference>
<dbReference type="InterPro" id="IPR014871">
    <property type="entry name" value="dUTPase/dCTP_pyrophosphatase"/>
</dbReference>
<dbReference type="Pfam" id="PF08761">
    <property type="entry name" value="dUTPase_2"/>
    <property type="match status" value="1"/>
</dbReference>
<protein>
    <recommendedName>
        <fullName evidence="2">dUTPase</fullName>
    </recommendedName>
</protein>
<proteinExistence type="predicted"/>
<dbReference type="Gene3D" id="1.10.4010.10">
    <property type="entry name" value="Type II deoxyuridine triphosphatase"/>
    <property type="match status" value="1"/>
</dbReference>
<organism evidence="1">
    <name type="scientific">marine metagenome</name>
    <dbReference type="NCBI Taxonomy" id="408172"/>
    <lineage>
        <taxon>unclassified sequences</taxon>
        <taxon>metagenomes</taxon>
        <taxon>ecological metagenomes</taxon>
    </lineage>
</organism>
<dbReference type="EMBL" id="UINC01065627">
    <property type="protein sequence ID" value="SVB95492.1"/>
    <property type="molecule type" value="Genomic_DNA"/>
</dbReference>
<reference evidence="1" key="1">
    <citation type="submission" date="2018-05" db="EMBL/GenBank/DDBJ databases">
        <authorList>
            <person name="Lanie J.A."/>
            <person name="Ng W.-L."/>
            <person name="Kazmierczak K.M."/>
            <person name="Andrzejewski T.M."/>
            <person name="Davidsen T.M."/>
            <person name="Wayne K.J."/>
            <person name="Tettelin H."/>
            <person name="Glass J.I."/>
            <person name="Rusch D."/>
            <person name="Podicherti R."/>
            <person name="Tsui H.-C.T."/>
            <person name="Winkler M.E."/>
        </authorList>
    </citation>
    <scope>NUCLEOTIDE SEQUENCE</scope>
</reference>
<accession>A0A382I870</accession>
<name>A0A382I870_9ZZZZ</name>
<evidence type="ECO:0008006" key="2">
    <source>
        <dbReference type="Google" id="ProtNLM"/>
    </source>
</evidence>
<gene>
    <name evidence="1" type="ORF">METZ01_LOCUS248346</name>
</gene>
<sequence>MNFIEQMFSLQRELNNKTNGDIWLNGVTKDGREICWHRCIYMEALEAIDSFNWKHWKDINNEPDWENLVVELIDLWHMIMSELIRLKDESYANKYLNTETSGDFNTEALVENLEKIISISVNNTKTTDVRAIREVTDLLFNALSHVGVDTEDLYKRYVVKNQLNAFRQNHGYKNGSYVKFWGEVEDNVVAFDIMDKYPNISPTDLYQKLEIEYAHLN</sequence>
<dbReference type="AlphaFoldDB" id="A0A382I870"/>
<dbReference type="CDD" id="cd11527">
    <property type="entry name" value="NTP-PPase_dUTPase"/>
    <property type="match status" value="1"/>
</dbReference>